<dbReference type="CDD" id="cd24052">
    <property type="entry name" value="ASKHA_NBD_HpPPX-GppA-like"/>
    <property type="match status" value="1"/>
</dbReference>
<dbReference type="Gene3D" id="3.30.420.150">
    <property type="entry name" value="Exopolyphosphatase. Domain 2"/>
    <property type="match status" value="1"/>
</dbReference>
<dbReference type="Proteomes" id="UP000239471">
    <property type="component" value="Unassembled WGS sequence"/>
</dbReference>
<name>A0A2T0BFG5_9CLOT</name>
<dbReference type="InterPro" id="IPR022371">
    <property type="entry name" value="Exopolyphosphatase"/>
</dbReference>
<dbReference type="NCBIfam" id="TIGR03706">
    <property type="entry name" value="exo_poly_only"/>
    <property type="match status" value="1"/>
</dbReference>
<keyword evidence="4 8" id="KW-0378">Hydrolase</keyword>
<sequence length="495" mass="56470">MNNIAIIDIGSNSMRVVIYELSNNNSFKIIDEEKRMVRLGEYIDKDDYLSEEGINKLIISLEFFKVICRNNDVEEYIVVATEAIRRSKNQKAILDLVKEKLGLDIRILSGEEESIYGYMAVKCTIDFDNALLIDIGGSSMEISLIKDGNPENVISLPYGSIPLTKKFPFKSAATNEEKLELKEFLYKQFDKLPWLKKGMHLPVIGIGGASRAIGKIQKKSIDYPFDVLHNYSLSKDDVEDVFEKVTSLNLSDKYKVKGLPRERADIFTAPLGAINSLMSYCKSKDFIISQYGLREGVIYERVLGRDIKNLDILDYSIKRIITNQGLNKEHSDKIWRLCTLLSNKLELTNWEEKLLKAASKLHDIGVNVSIKHNYKHSFYMILNSEICGLTHIEILMVSYIIGLSGKLDMKLSSDYKSLISKDNFLICKKLSLLLVISNNLDRYFYDNLKDIEISNDSNSLTIMLPSSSVKYIEDYSGSDVKTNFKKSFDKDFIIT</sequence>
<evidence type="ECO:0000313" key="8">
    <source>
        <dbReference type="EMBL" id="PRR82614.1"/>
    </source>
</evidence>
<evidence type="ECO:0000259" key="6">
    <source>
        <dbReference type="Pfam" id="PF02541"/>
    </source>
</evidence>
<dbReference type="Gene3D" id="1.10.3210.10">
    <property type="entry name" value="Hypothetical protein af1432"/>
    <property type="match status" value="1"/>
</dbReference>
<dbReference type="AlphaFoldDB" id="A0A2T0BFG5"/>
<proteinExistence type="inferred from homology"/>
<dbReference type="PIRSF" id="PIRSF001267">
    <property type="entry name" value="Pyrophosphatase_GppA_Ppx"/>
    <property type="match status" value="1"/>
</dbReference>
<dbReference type="Pfam" id="PF21447">
    <property type="entry name" value="Ppx-GppA_III"/>
    <property type="match status" value="1"/>
</dbReference>
<evidence type="ECO:0000259" key="7">
    <source>
        <dbReference type="Pfam" id="PF21447"/>
    </source>
</evidence>
<comment type="caution">
    <text evidence="8">The sequence shown here is derived from an EMBL/GenBank/DDBJ whole genome shotgun (WGS) entry which is preliminary data.</text>
</comment>
<dbReference type="PANTHER" id="PTHR30005:SF0">
    <property type="entry name" value="RETROGRADE REGULATION PROTEIN 2"/>
    <property type="match status" value="1"/>
</dbReference>
<keyword evidence="9" id="KW-1185">Reference proteome</keyword>
<dbReference type="GO" id="GO:0006793">
    <property type="term" value="P:phosphorus metabolic process"/>
    <property type="evidence" value="ECO:0007669"/>
    <property type="project" value="InterPro"/>
</dbReference>
<dbReference type="OrthoDB" id="9807195at2"/>
<evidence type="ECO:0000256" key="5">
    <source>
        <dbReference type="ARBA" id="ARBA00047607"/>
    </source>
</evidence>
<protein>
    <recommendedName>
        <fullName evidence="3">Exopolyphosphatase</fullName>
        <ecNumber evidence="2">3.6.1.11</ecNumber>
    </recommendedName>
</protein>
<feature type="domain" description="Ppx/GppA phosphatase C-terminal" evidence="7">
    <location>
        <begin position="315"/>
        <end position="463"/>
    </location>
</feature>
<dbReference type="RefSeq" id="WP_106059572.1">
    <property type="nucleotide sequence ID" value="NZ_PVXQ01000014.1"/>
</dbReference>
<evidence type="ECO:0000256" key="1">
    <source>
        <dbReference type="ARBA" id="ARBA00007125"/>
    </source>
</evidence>
<evidence type="ECO:0000256" key="4">
    <source>
        <dbReference type="ARBA" id="ARBA00022801"/>
    </source>
</evidence>
<comment type="catalytic activity">
    <reaction evidence="5">
        <text>[phosphate](n) + H2O = [phosphate](n-1) + phosphate + H(+)</text>
        <dbReference type="Rhea" id="RHEA:21528"/>
        <dbReference type="Rhea" id="RHEA-COMP:9859"/>
        <dbReference type="Rhea" id="RHEA-COMP:14279"/>
        <dbReference type="ChEBI" id="CHEBI:15377"/>
        <dbReference type="ChEBI" id="CHEBI:15378"/>
        <dbReference type="ChEBI" id="CHEBI:16838"/>
        <dbReference type="ChEBI" id="CHEBI:43474"/>
        <dbReference type="EC" id="3.6.1.11"/>
    </reaction>
</comment>
<dbReference type="GO" id="GO:0004309">
    <property type="term" value="F:exopolyphosphatase activity"/>
    <property type="evidence" value="ECO:0007669"/>
    <property type="project" value="UniProtKB-EC"/>
</dbReference>
<dbReference type="SUPFAM" id="SSF109604">
    <property type="entry name" value="HD-domain/PDEase-like"/>
    <property type="match status" value="1"/>
</dbReference>
<dbReference type="InterPro" id="IPR050273">
    <property type="entry name" value="GppA/Ppx_hydrolase"/>
</dbReference>
<dbReference type="InterPro" id="IPR030673">
    <property type="entry name" value="PyroPPase_GppA_Ppx"/>
</dbReference>
<feature type="domain" description="Ppx/GppA phosphatase N-terminal" evidence="6">
    <location>
        <begin position="22"/>
        <end position="302"/>
    </location>
</feature>
<dbReference type="InterPro" id="IPR043129">
    <property type="entry name" value="ATPase_NBD"/>
</dbReference>
<gene>
    <name evidence="8" type="primary">ppx</name>
    <name evidence="8" type="ORF">CLVI_15810</name>
</gene>
<evidence type="ECO:0000313" key="9">
    <source>
        <dbReference type="Proteomes" id="UP000239471"/>
    </source>
</evidence>
<organism evidence="8 9">
    <name type="scientific">Clostridium vincentii</name>
    <dbReference type="NCBI Taxonomy" id="52704"/>
    <lineage>
        <taxon>Bacteria</taxon>
        <taxon>Bacillati</taxon>
        <taxon>Bacillota</taxon>
        <taxon>Clostridia</taxon>
        <taxon>Eubacteriales</taxon>
        <taxon>Clostridiaceae</taxon>
        <taxon>Clostridium</taxon>
    </lineage>
</organism>
<evidence type="ECO:0000256" key="3">
    <source>
        <dbReference type="ARBA" id="ARBA00020416"/>
    </source>
</evidence>
<evidence type="ECO:0000256" key="2">
    <source>
        <dbReference type="ARBA" id="ARBA00012451"/>
    </source>
</evidence>
<accession>A0A2T0BFG5</accession>
<reference evidence="8 9" key="1">
    <citation type="submission" date="2018-03" db="EMBL/GenBank/DDBJ databases">
        <title>Genome sequence of Clostridium vincentii DSM 10228.</title>
        <authorList>
            <person name="Poehlein A."/>
            <person name="Daniel R."/>
        </authorList>
    </citation>
    <scope>NUCLEOTIDE SEQUENCE [LARGE SCALE GENOMIC DNA]</scope>
    <source>
        <strain evidence="8 9">DSM 10228</strain>
    </source>
</reference>
<dbReference type="PANTHER" id="PTHR30005">
    <property type="entry name" value="EXOPOLYPHOSPHATASE"/>
    <property type="match status" value="1"/>
</dbReference>
<dbReference type="InterPro" id="IPR003695">
    <property type="entry name" value="Ppx_GppA_N"/>
</dbReference>
<dbReference type="Pfam" id="PF02541">
    <property type="entry name" value="Ppx-GppA"/>
    <property type="match status" value="1"/>
</dbReference>
<dbReference type="EMBL" id="PVXQ01000014">
    <property type="protein sequence ID" value="PRR82614.1"/>
    <property type="molecule type" value="Genomic_DNA"/>
</dbReference>
<dbReference type="SUPFAM" id="SSF53067">
    <property type="entry name" value="Actin-like ATPase domain"/>
    <property type="match status" value="2"/>
</dbReference>
<dbReference type="Gene3D" id="3.30.420.40">
    <property type="match status" value="1"/>
</dbReference>
<dbReference type="InterPro" id="IPR048950">
    <property type="entry name" value="Ppx_GppA_C"/>
</dbReference>
<dbReference type="GO" id="GO:0006357">
    <property type="term" value="P:regulation of transcription by RNA polymerase II"/>
    <property type="evidence" value="ECO:0007669"/>
    <property type="project" value="TreeGrafter"/>
</dbReference>
<comment type="similarity">
    <text evidence="1">Belongs to the GppA/Ppx family.</text>
</comment>
<dbReference type="EC" id="3.6.1.11" evidence="2"/>